<evidence type="ECO:0000256" key="1">
    <source>
        <dbReference type="SAM" id="Phobius"/>
    </source>
</evidence>
<sequence>MEWDQIITLCVVAALVAVEYFRPGTIASKK</sequence>
<name>A0A382M049_9ZZZZ</name>
<proteinExistence type="predicted"/>
<keyword evidence="1" id="KW-1133">Transmembrane helix</keyword>
<keyword evidence="1" id="KW-0472">Membrane</keyword>
<feature type="transmembrane region" description="Helical" evidence="1">
    <location>
        <begin position="6"/>
        <end position="22"/>
    </location>
</feature>
<dbReference type="AlphaFoldDB" id="A0A382M049"/>
<organism evidence="2">
    <name type="scientific">marine metagenome</name>
    <dbReference type="NCBI Taxonomy" id="408172"/>
    <lineage>
        <taxon>unclassified sequences</taxon>
        <taxon>metagenomes</taxon>
        <taxon>ecological metagenomes</taxon>
    </lineage>
</organism>
<evidence type="ECO:0000313" key="2">
    <source>
        <dbReference type="EMBL" id="SVC42359.1"/>
    </source>
</evidence>
<accession>A0A382M049</accession>
<reference evidence="2" key="1">
    <citation type="submission" date="2018-05" db="EMBL/GenBank/DDBJ databases">
        <authorList>
            <person name="Lanie J.A."/>
            <person name="Ng W.-L."/>
            <person name="Kazmierczak K.M."/>
            <person name="Andrzejewski T.M."/>
            <person name="Davidsen T.M."/>
            <person name="Wayne K.J."/>
            <person name="Tettelin H."/>
            <person name="Glass J.I."/>
            <person name="Rusch D."/>
            <person name="Podicherti R."/>
            <person name="Tsui H.-C.T."/>
            <person name="Winkler M.E."/>
        </authorList>
    </citation>
    <scope>NUCLEOTIDE SEQUENCE</scope>
</reference>
<protein>
    <submittedName>
        <fullName evidence="2">Uncharacterized protein</fullName>
    </submittedName>
</protein>
<dbReference type="EMBL" id="UINC01090427">
    <property type="protein sequence ID" value="SVC42359.1"/>
    <property type="molecule type" value="Genomic_DNA"/>
</dbReference>
<gene>
    <name evidence="2" type="ORF">METZ01_LOCUS295213</name>
</gene>
<keyword evidence="1" id="KW-0812">Transmembrane</keyword>